<dbReference type="PANTHER" id="PTHR13587">
    <property type="entry name" value="INTEGRATOR COMPLEX SUBUNIT 3"/>
    <property type="match status" value="1"/>
</dbReference>
<dbReference type="Proteomes" id="UP000240830">
    <property type="component" value="Unassembled WGS sequence"/>
</dbReference>
<accession>A0A2H9TQ67</accession>
<proteinExistence type="predicted"/>
<reference evidence="2 3" key="1">
    <citation type="submission" date="2016-10" db="EMBL/GenBank/DDBJ databases">
        <title>The genome of Paramicrosporidium saccamoebae is the missing link in understanding Cryptomycota and Microsporidia evolution.</title>
        <authorList>
            <person name="Quandt C.A."/>
            <person name="Beaudet D."/>
            <person name="Corsaro D."/>
            <person name="Michel R."/>
            <person name="Corradi N."/>
            <person name="James T."/>
        </authorList>
    </citation>
    <scope>NUCLEOTIDE SEQUENCE [LARGE SCALE GENOMIC DNA]</scope>
    <source>
        <strain evidence="2 3">KSL3</strain>
    </source>
</reference>
<dbReference type="EMBL" id="MTSL01000028">
    <property type="protein sequence ID" value="PJF19908.1"/>
    <property type="molecule type" value="Genomic_DNA"/>
</dbReference>
<comment type="caution">
    <text evidence="2">The sequence shown here is derived from an EMBL/GenBank/DDBJ whole genome shotgun (WGS) entry which is preliminary data.</text>
</comment>
<dbReference type="Pfam" id="PF10189">
    <property type="entry name" value="Ints3_N"/>
    <property type="match status" value="1"/>
</dbReference>
<sequence length="765" mass="85378">MSLPVKEFLGHSVLFEIGPIDLPDTVEHAHFYRYSVLKQQWSEKGEAEVTALVAKQATRSAETYSDLMQGLLYGILSEATMASSYCVNDEWAQFIEQLKYYTYTKFLQAKPSTREQIFWIVARMVSLNIKGSDGLILGLFRQLRSGDRSAENMWLVKSLAALLHENQNWILSSPSIIPYVIYAFLRLLSENFLDSSIQKPLVEICIELLRQKYGECSLLGRDLVRCLLEVSQIAEFQQFWNWLLRPTADGPAPVSRLLLTPTPRKYLAMRLTPRMETDLHFLLETCKSAKQNFYIPLFLADNLPSAPADDCGAMIVDLIRYVVACFHPKNSVLVSPVVQRWAFIVALLKHIKTSYCAASAKLALFLDWFFFDPQVDSIMCIEPGLLVIVKSMVNYPNITVTLLDFLLLSRDSFYPPMAAYCAMCIARAFSVSVEKGVIPSIDAILGSPLLQEDVKQTCRSLVSPSGIVDDALINSINSLESCIGTRVTNEDAEAKVEEWLKSIRRISHKVSFGKRELEALANFINGKLSSVILASDTDSTSMIWINALIRKLPQFQDIIPSIDLSSVSHTGEDSHETLFSKLMLDPAAPLSANDIHVLCGSFLTLVGKMEQADPATIEKHSAAMCILAHRISLGQDTMCRFLKDSVFRETANQRFTLILENMLRISDPNVQEYVLNGIKSLLESTEDGHSFTNISTFLLILSGKISPNVRTQFIEVSAALLAKLPASTGNLYLAGLTYSLQTSGIDIPDALKASNAQLFKSLLNE</sequence>
<evidence type="ECO:0000313" key="3">
    <source>
        <dbReference type="Proteomes" id="UP000240830"/>
    </source>
</evidence>
<dbReference type="STRING" id="1246581.A0A2H9TQ67"/>
<dbReference type="GO" id="GO:0005737">
    <property type="term" value="C:cytoplasm"/>
    <property type="evidence" value="ECO:0007669"/>
    <property type="project" value="TreeGrafter"/>
</dbReference>
<dbReference type="InterPro" id="IPR019333">
    <property type="entry name" value="INTS3_N"/>
</dbReference>
<evidence type="ECO:0000259" key="1">
    <source>
        <dbReference type="Pfam" id="PF10189"/>
    </source>
</evidence>
<evidence type="ECO:0000313" key="2">
    <source>
        <dbReference type="EMBL" id="PJF19908.1"/>
    </source>
</evidence>
<protein>
    <submittedName>
        <fullName evidence="2">Integrator complex subunit 3</fullName>
    </submittedName>
</protein>
<dbReference type="PANTHER" id="PTHR13587:SF7">
    <property type="entry name" value="INTEGRATOR COMPLEX SUBUNIT 3"/>
    <property type="match status" value="1"/>
</dbReference>
<name>A0A2H9TQ67_9FUNG</name>
<dbReference type="AlphaFoldDB" id="A0A2H9TQ67"/>
<organism evidence="2 3">
    <name type="scientific">Paramicrosporidium saccamoebae</name>
    <dbReference type="NCBI Taxonomy" id="1246581"/>
    <lineage>
        <taxon>Eukaryota</taxon>
        <taxon>Fungi</taxon>
        <taxon>Fungi incertae sedis</taxon>
        <taxon>Cryptomycota</taxon>
        <taxon>Cryptomycota incertae sedis</taxon>
        <taxon>Paramicrosporidium</taxon>
    </lineage>
</organism>
<dbReference type="InterPro" id="IPR045334">
    <property type="entry name" value="INTS3"/>
</dbReference>
<feature type="domain" description="Integrator complex subunit 3 N-terminal" evidence="1">
    <location>
        <begin position="63"/>
        <end position="459"/>
    </location>
</feature>
<dbReference type="OrthoDB" id="2021145at2759"/>
<gene>
    <name evidence="2" type="ORF">PSACC_00270</name>
</gene>
<keyword evidence="3" id="KW-1185">Reference proteome</keyword>